<dbReference type="PROSITE" id="PS50181">
    <property type="entry name" value="FBOX"/>
    <property type="match status" value="1"/>
</dbReference>
<dbReference type="SMART" id="SM00364">
    <property type="entry name" value="LRR_BAC"/>
    <property type="match status" value="8"/>
</dbReference>
<dbReference type="Gene3D" id="3.80.10.10">
    <property type="entry name" value="Ribonuclease Inhibitor"/>
    <property type="match status" value="5"/>
</dbReference>
<keyword evidence="2" id="KW-0677">Repeat</keyword>
<evidence type="ECO:0000259" key="3">
    <source>
        <dbReference type="PROSITE" id="PS50181"/>
    </source>
</evidence>
<name>A0A0D9Z0G7_9ORYZ</name>
<dbReference type="SUPFAM" id="SSF81383">
    <property type="entry name" value="F-box domain"/>
    <property type="match status" value="1"/>
</dbReference>
<reference evidence="4" key="1">
    <citation type="submission" date="2015-04" db="UniProtKB">
        <authorList>
            <consortium name="EnsemblPlants"/>
        </authorList>
    </citation>
    <scope>IDENTIFICATION</scope>
</reference>
<organism evidence="4">
    <name type="scientific">Oryza glumipatula</name>
    <dbReference type="NCBI Taxonomy" id="40148"/>
    <lineage>
        <taxon>Eukaryota</taxon>
        <taxon>Viridiplantae</taxon>
        <taxon>Streptophyta</taxon>
        <taxon>Embryophyta</taxon>
        <taxon>Tracheophyta</taxon>
        <taxon>Spermatophyta</taxon>
        <taxon>Magnoliopsida</taxon>
        <taxon>Liliopsida</taxon>
        <taxon>Poales</taxon>
        <taxon>Poaceae</taxon>
        <taxon>BOP clade</taxon>
        <taxon>Oryzoideae</taxon>
        <taxon>Oryzeae</taxon>
        <taxon>Oryzinae</taxon>
        <taxon>Oryza</taxon>
    </lineage>
</organism>
<dbReference type="SMART" id="SM00256">
    <property type="entry name" value="FBOX"/>
    <property type="match status" value="2"/>
</dbReference>
<evidence type="ECO:0000256" key="2">
    <source>
        <dbReference type="ARBA" id="ARBA00022737"/>
    </source>
</evidence>
<dbReference type="CDD" id="cd09917">
    <property type="entry name" value="F-box_SF"/>
    <property type="match status" value="1"/>
</dbReference>
<dbReference type="SUPFAM" id="SSF52047">
    <property type="entry name" value="RNI-like"/>
    <property type="match status" value="2"/>
</dbReference>
<dbReference type="STRING" id="40148.A0A0D9Z0G7"/>
<dbReference type="Pfam" id="PF13855">
    <property type="entry name" value="LRR_8"/>
    <property type="match status" value="4"/>
</dbReference>
<dbReference type="InterPro" id="IPR055357">
    <property type="entry name" value="LRR_At1g61320_AtMIF1"/>
</dbReference>
<dbReference type="InterPro" id="IPR044997">
    <property type="entry name" value="F-box_plant"/>
</dbReference>
<dbReference type="SUPFAM" id="SSF52058">
    <property type="entry name" value="L domain-like"/>
    <property type="match status" value="2"/>
</dbReference>
<sequence length="1485" mass="167405">MAKNKKGRRNKPVCHSVKDKDRLTTLPNDVLLNILERLDTADAIRACTLCKRMAKLPAELSRIVVDANSFTPNKVEPDLLTLSDVVQMNEALAGATEKLLNFRSQQIALRQLSLRFYLRYYDCLTIGKAVQHAMSTYNLETLEFTILTEKQGDCCEETHMLCFGKQFRTFLAAFPDAFAGLTRLQLQHLHFAEPDIPNLLTTCKQLKHLRLFSCLNQDDPAVLRIEHPQLVELGINYGDFEFVELKCLPKLRHMAYVHWDCHGDPLSFGDVPLLSSLSLTNTSAGWQKNLRLSQLLSTVTSISDLLLNFESEKIWVRPECPKLLGPVFHKLQRVSLVDVPEGCNIDWTMFILEAAPSLKEICITIWDHWCNMKTEEDRREEGYGDKTVVDWESSAPDGFRHESLSKVTIYGFQPDDSLVGYIRRVMEVAVNLEEVSLYDRKVCENCGDLDPKIKMKVSPSRYPRTMEKRDLLKNQIIAEGLGMGCPDVIHFRRVAVCCLCLLVQQIRSDQVSGDGDLRPEAACMERVLKSARESGSLNLSNRSLREVPKEVYNNLDTGAQDEKWWEGVDLQKLILAHNNLEVLREDLRNLSSLVVLNISHNNISSLPAAIGDLPLLKSLDVSSNQINALPEEIGFATALVKVDCSNNRLTDLPVSLARCLELSELNASNNTISVLPDELAGCSKLFRLNLEGNKLVTLSDKMFMSWTMLTEMNADHRADSFFPWGICFENLACSMQVCYYLNELSKLWTLTYASACYIQGTMTTLRKLLLTGNPMRTLRSSLVSGPTTALLKYLRSRLSSDEGASGSGSTPTKDDQIAAARRLSLSSKELDLSGLGVTSVPPAAWETNDVMKLDLSKNSIEDLPNELSLCSSLQSLILSNNKIKRWPGTVFSSLASLSLLKLDNNPLAEILATDLEALSKLEVLDLSGSASSLPEPSAVSKLPYLKELYLRRMKLHGFPDSLLGLKLLRILDLSQNYLTSVPEGIKDLTSLIELDLSDNNITTLPPELGLLEPNLQVLKLDGNPLRRVIDVKCWYLNANGLTPSLVPGKDRLSDLPDVVLNILERLDTSDAMKTCILSKNMRATLPDMLSRIAVDVAAFSRPNHRRLTLREVVRTNGAVADLTAAVLEFRRPEIPVHHLALRFYLRSAADDLVYFAGQFHTLFTAYPAVFAGLTRLQLENLWFGDSDIAGILLTCKNLRFLRLFNCKSVRRSVLQVEHNHLVELEISHGNFETIELVHVPKLQTMKCQGWISYRDPLFFGYTPLLQSLSLVDTGMSWKNSIRLSHFLANAPSLHQLNLNFQSEKIWVEPEGWKRLAPVLGELRHVTLVDLPEGCDIAWTMFIVEAAPRLESLSIRVWDHWCKMERDETTRQENGYCDKSNVEWQPSVANLEHRNLAKLTIVGFQPDEHFVGFIRRVMESAVNLEEISLYDRVVGRCCSYLDPKTKSKVVPSRYPRTMKEQVLLRKEMTKGLLLGMDLSHVIHFRS</sequence>
<dbReference type="Gramene" id="OGLUM02G39220.1">
    <property type="protein sequence ID" value="OGLUM02G39220.1"/>
    <property type="gene ID" value="OGLUM02G39220"/>
</dbReference>
<dbReference type="InterPro" id="IPR003591">
    <property type="entry name" value="Leu-rich_rpt_typical-subtyp"/>
</dbReference>
<dbReference type="eggNOG" id="KOG0472">
    <property type="taxonomic scope" value="Eukaryota"/>
</dbReference>
<feature type="domain" description="F-box" evidence="3">
    <location>
        <begin position="20"/>
        <end position="67"/>
    </location>
</feature>
<dbReference type="Pfam" id="PF00646">
    <property type="entry name" value="F-box"/>
    <property type="match status" value="2"/>
</dbReference>
<dbReference type="InterPro" id="IPR032675">
    <property type="entry name" value="LRR_dom_sf"/>
</dbReference>
<accession>A0A0D9Z0G7</accession>
<evidence type="ECO:0000313" key="4">
    <source>
        <dbReference type="EnsemblPlants" id="OGLUM02G39220.1"/>
    </source>
</evidence>
<keyword evidence="5" id="KW-1185">Reference proteome</keyword>
<dbReference type="Pfam" id="PF23622">
    <property type="entry name" value="LRR_At1g61320_AtMIF1"/>
    <property type="match status" value="2"/>
</dbReference>
<dbReference type="InterPro" id="IPR001611">
    <property type="entry name" value="Leu-rich_rpt"/>
</dbReference>
<dbReference type="HOGENOM" id="CLU_249470_0_0_1"/>
<dbReference type="SMART" id="SM00369">
    <property type="entry name" value="LRR_TYP"/>
    <property type="match status" value="10"/>
</dbReference>
<reference evidence="4" key="2">
    <citation type="submission" date="2018-05" db="EMBL/GenBank/DDBJ databases">
        <title>OgluRS3 (Oryza glumaepatula Reference Sequence Version 3).</title>
        <authorList>
            <person name="Zhang J."/>
            <person name="Kudrna D."/>
            <person name="Lee S."/>
            <person name="Talag J."/>
            <person name="Welchert J."/>
            <person name="Wing R.A."/>
        </authorList>
    </citation>
    <scope>NUCLEOTIDE SEQUENCE [LARGE SCALE GENOMIC DNA]</scope>
</reference>
<proteinExistence type="predicted"/>
<keyword evidence="1" id="KW-0433">Leucine-rich repeat</keyword>
<dbReference type="InterPro" id="IPR001810">
    <property type="entry name" value="F-box_dom"/>
</dbReference>
<dbReference type="Proteomes" id="UP000026961">
    <property type="component" value="Chromosome 2"/>
</dbReference>
<dbReference type="PROSITE" id="PS51450">
    <property type="entry name" value="LRR"/>
    <property type="match status" value="5"/>
</dbReference>
<evidence type="ECO:0000313" key="5">
    <source>
        <dbReference type="Proteomes" id="UP000026961"/>
    </source>
</evidence>
<dbReference type="PANTHER" id="PTHR32153">
    <property type="entry name" value="OJ000223_09.16 PROTEIN"/>
    <property type="match status" value="1"/>
</dbReference>
<evidence type="ECO:0000256" key="1">
    <source>
        <dbReference type="ARBA" id="ARBA00022614"/>
    </source>
</evidence>
<protein>
    <recommendedName>
        <fullName evidence="3">F-box domain-containing protein</fullName>
    </recommendedName>
</protein>
<dbReference type="InterPro" id="IPR036047">
    <property type="entry name" value="F-box-like_dom_sf"/>
</dbReference>
<dbReference type="EnsemblPlants" id="OGLUM02G39220.1">
    <property type="protein sequence ID" value="OGLUM02G39220.1"/>
    <property type="gene ID" value="OGLUM02G39220"/>
</dbReference>